<gene>
    <name evidence="1" type="ORF">B4167_3620</name>
</gene>
<dbReference type="EMBL" id="JXLU01000126">
    <property type="protein sequence ID" value="KIO71491.1"/>
    <property type="molecule type" value="Genomic_DNA"/>
</dbReference>
<comment type="caution">
    <text evidence="1">The sequence shown here is derived from an EMBL/GenBank/DDBJ whole genome shotgun (WGS) entry which is preliminary data.</text>
</comment>
<organism evidence="1 2">
    <name type="scientific">Caldibacillus thermoamylovorans</name>
    <dbReference type="NCBI Taxonomy" id="35841"/>
    <lineage>
        <taxon>Bacteria</taxon>
        <taxon>Bacillati</taxon>
        <taxon>Bacillota</taxon>
        <taxon>Bacilli</taxon>
        <taxon>Bacillales</taxon>
        <taxon>Bacillaceae</taxon>
        <taxon>Caldibacillus</taxon>
    </lineage>
</organism>
<sequence>MKKQNELKYTGVGKGYLFIFKNGQKIITSIFLVFSHKHD</sequence>
<name>A0A0D0GB43_9BACI</name>
<protein>
    <submittedName>
        <fullName evidence="1">Uncharacterized protein</fullName>
    </submittedName>
</protein>
<evidence type="ECO:0000313" key="2">
    <source>
        <dbReference type="Proteomes" id="UP000032076"/>
    </source>
</evidence>
<dbReference type="AlphaFoldDB" id="A0A0D0GB43"/>
<proteinExistence type="predicted"/>
<reference evidence="1 2" key="1">
    <citation type="submission" date="2015-01" db="EMBL/GenBank/DDBJ databases">
        <title>Draft Genome Sequences of Four Bacillus thermoamylovorans Strains, Isolated From Food Products.</title>
        <authorList>
            <person name="Krawcyk A.O."/>
            <person name="Berendsen E.M."/>
            <person name="Eijlander R.T."/>
            <person name="de Jong A."/>
            <person name="Wells-Bennik M."/>
            <person name="Kuipers O.P."/>
        </authorList>
    </citation>
    <scope>NUCLEOTIDE SEQUENCE [LARGE SCALE GENOMIC DNA]</scope>
    <source>
        <strain evidence="1 2">B4167</strain>
    </source>
</reference>
<accession>A0A0D0GB43</accession>
<evidence type="ECO:0000313" key="1">
    <source>
        <dbReference type="EMBL" id="KIO71491.1"/>
    </source>
</evidence>
<dbReference type="Proteomes" id="UP000032076">
    <property type="component" value="Unassembled WGS sequence"/>
</dbReference>